<gene>
    <name evidence="1" type="ORF">ES724_14670</name>
</gene>
<dbReference type="AlphaFoldDB" id="A0A5C6ZQR0"/>
<name>A0A5C6ZQR0_9FLAO</name>
<dbReference type="Proteomes" id="UP000321367">
    <property type="component" value="Unassembled WGS sequence"/>
</dbReference>
<dbReference type="EMBL" id="VORY01000025">
    <property type="protein sequence ID" value="TXD92151.1"/>
    <property type="molecule type" value="Genomic_DNA"/>
</dbReference>
<keyword evidence="2" id="KW-1185">Reference proteome</keyword>
<evidence type="ECO:0000313" key="1">
    <source>
        <dbReference type="EMBL" id="TXD92151.1"/>
    </source>
</evidence>
<sequence length="84" mass="9658">MLLGPAASISDARIAKEFFSSPMNLLESKRLIQDEEILLTQSEAKKRILKMRSISTYMIRKWPPLELLLKDKSHLTKTGSKKTR</sequence>
<accession>A0A5C6ZQR0</accession>
<reference evidence="1 2" key="1">
    <citation type="submission" date="2019-08" db="EMBL/GenBank/DDBJ databases">
        <title>Genome sequence of Gillisia hiemivivida IC154 (type strain).</title>
        <authorList>
            <person name="Bowman J.P."/>
        </authorList>
    </citation>
    <scope>NUCLEOTIDE SEQUENCE [LARGE SCALE GENOMIC DNA]</scope>
    <source>
        <strain evidence="1 2">IC154</strain>
    </source>
</reference>
<comment type="caution">
    <text evidence="1">The sequence shown here is derived from an EMBL/GenBank/DDBJ whole genome shotgun (WGS) entry which is preliminary data.</text>
</comment>
<organism evidence="1 2">
    <name type="scientific">Gillisia hiemivivida</name>
    <dbReference type="NCBI Taxonomy" id="291190"/>
    <lineage>
        <taxon>Bacteria</taxon>
        <taxon>Pseudomonadati</taxon>
        <taxon>Bacteroidota</taxon>
        <taxon>Flavobacteriia</taxon>
        <taxon>Flavobacteriales</taxon>
        <taxon>Flavobacteriaceae</taxon>
        <taxon>Gillisia</taxon>
    </lineage>
</organism>
<evidence type="ECO:0000313" key="2">
    <source>
        <dbReference type="Proteomes" id="UP000321367"/>
    </source>
</evidence>
<protein>
    <submittedName>
        <fullName evidence="1">Uncharacterized protein</fullName>
    </submittedName>
</protein>
<proteinExistence type="predicted"/>
<dbReference type="RefSeq" id="WP_146934262.1">
    <property type="nucleotide sequence ID" value="NZ_CBCSHZ010000028.1"/>
</dbReference>